<reference evidence="1 2" key="1">
    <citation type="submission" date="2019-02" db="EMBL/GenBank/DDBJ databases">
        <title>Deep-cultivation of Planctomycetes and their phenomic and genomic characterization uncovers novel biology.</title>
        <authorList>
            <person name="Wiegand S."/>
            <person name="Jogler M."/>
            <person name="Boedeker C."/>
            <person name="Pinto D."/>
            <person name="Vollmers J."/>
            <person name="Rivas-Marin E."/>
            <person name="Kohn T."/>
            <person name="Peeters S.H."/>
            <person name="Heuer A."/>
            <person name="Rast P."/>
            <person name="Oberbeckmann S."/>
            <person name="Bunk B."/>
            <person name="Jeske O."/>
            <person name="Meyerdierks A."/>
            <person name="Storesund J.E."/>
            <person name="Kallscheuer N."/>
            <person name="Luecker S."/>
            <person name="Lage O.M."/>
            <person name="Pohl T."/>
            <person name="Merkel B.J."/>
            <person name="Hornburger P."/>
            <person name="Mueller R.-W."/>
            <person name="Bruemmer F."/>
            <person name="Labrenz M."/>
            <person name="Spormann A.M."/>
            <person name="Op Den Camp H."/>
            <person name="Overmann J."/>
            <person name="Amann R."/>
            <person name="Jetten M.S.M."/>
            <person name="Mascher T."/>
            <person name="Medema M.H."/>
            <person name="Devos D.P."/>
            <person name="Kaster A.-K."/>
            <person name="Ovreas L."/>
            <person name="Rohde M."/>
            <person name="Galperin M.Y."/>
            <person name="Jogler C."/>
        </authorList>
    </citation>
    <scope>NUCLEOTIDE SEQUENCE [LARGE SCALE GENOMIC DNA]</scope>
    <source>
        <strain evidence="1 2">Pla144</strain>
    </source>
</reference>
<organism evidence="1 2">
    <name type="scientific">Bythopirellula polymerisocia</name>
    <dbReference type="NCBI Taxonomy" id="2528003"/>
    <lineage>
        <taxon>Bacteria</taxon>
        <taxon>Pseudomonadati</taxon>
        <taxon>Planctomycetota</taxon>
        <taxon>Planctomycetia</taxon>
        <taxon>Pirellulales</taxon>
        <taxon>Lacipirellulaceae</taxon>
        <taxon>Bythopirellula</taxon>
    </lineage>
</organism>
<sequence>MDAPQSQRGQKRPGASYSAWLNSAQRRVTANVGNLMGCPQSLFSLKNRQIRYSRSDGDNFLDR</sequence>
<dbReference type="AlphaFoldDB" id="A0A5C6CI50"/>
<accession>A0A5C6CI50</accession>
<keyword evidence="2" id="KW-1185">Reference proteome</keyword>
<evidence type="ECO:0000313" key="2">
    <source>
        <dbReference type="Proteomes" id="UP000318437"/>
    </source>
</evidence>
<evidence type="ECO:0000313" key="1">
    <source>
        <dbReference type="EMBL" id="TWU23755.1"/>
    </source>
</evidence>
<protein>
    <submittedName>
        <fullName evidence="1">Uncharacterized protein</fullName>
    </submittedName>
</protein>
<proteinExistence type="predicted"/>
<dbReference type="EMBL" id="SJPS01000006">
    <property type="protein sequence ID" value="TWU23755.1"/>
    <property type="molecule type" value="Genomic_DNA"/>
</dbReference>
<name>A0A5C6CI50_9BACT</name>
<comment type="caution">
    <text evidence="1">The sequence shown here is derived from an EMBL/GenBank/DDBJ whole genome shotgun (WGS) entry which is preliminary data.</text>
</comment>
<dbReference type="Proteomes" id="UP000318437">
    <property type="component" value="Unassembled WGS sequence"/>
</dbReference>
<gene>
    <name evidence="1" type="ORF">Pla144_39300</name>
</gene>